<feature type="transmembrane region" description="Helical" evidence="1">
    <location>
        <begin position="58"/>
        <end position="76"/>
    </location>
</feature>
<proteinExistence type="predicted"/>
<protein>
    <submittedName>
        <fullName evidence="2">Uncharacterized protein</fullName>
    </submittedName>
</protein>
<dbReference type="Proteomes" id="UP000700334">
    <property type="component" value="Unassembled WGS sequence"/>
</dbReference>
<keyword evidence="1" id="KW-1133">Transmembrane helix</keyword>
<accession>A0A8J6DVL4</accession>
<evidence type="ECO:0000313" key="2">
    <source>
        <dbReference type="EMBL" id="KAG8519968.1"/>
    </source>
</evidence>
<reference evidence="2" key="1">
    <citation type="journal article" date="2021" name="Evol. Appl.">
        <title>The genome of the Pyrenean desman and the effects of bottlenecks and inbreeding on the genomic landscape of an endangered species.</title>
        <authorList>
            <person name="Escoda L."/>
            <person name="Castresana J."/>
        </authorList>
    </citation>
    <scope>NUCLEOTIDE SEQUENCE</scope>
    <source>
        <strain evidence="2">IBE-C5619</strain>
    </source>
</reference>
<sequence>MRQRTSVMDGWYQLPSQLHFKGHGHGSHHPQDWAATAGGWLWGWHQNCVESLDIGSPVPSFTVLFCLMVAFLVLFAE</sequence>
<organism evidence="2 3">
    <name type="scientific">Galemys pyrenaicus</name>
    <name type="common">Iberian desman</name>
    <name type="synonym">Pyrenean desman</name>
    <dbReference type="NCBI Taxonomy" id="202257"/>
    <lineage>
        <taxon>Eukaryota</taxon>
        <taxon>Metazoa</taxon>
        <taxon>Chordata</taxon>
        <taxon>Craniata</taxon>
        <taxon>Vertebrata</taxon>
        <taxon>Euteleostomi</taxon>
        <taxon>Mammalia</taxon>
        <taxon>Eutheria</taxon>
        <taxon>Laurasiatheria</taxon>
        <taxon>Eulipotyphla</taxon>
        <taxon>Talpidae</taxon>
        <taxon>Galemys</taxon>
    </lineage>
</organism>
<comment type="caution">
    <text evidence="2">The sequence shown here is derived from an EMBL/GenBank/DDBJ whole genome shotgun (WGS) entry which is preliminary data.</text>
</comment>
<dbReference type="AlphaFoldDB" id="A0A8J6DVL4"/>
<keyword evidence="1" id="KW-0812">Transmembrane</keyword>
<evidence type="ECO:0000256" key="1">
    <source>
        <dbReference type="SAM" id="Phobius"/>
    </source>
</evidence>
<keyword evidence="1" id="KW-0472">Membrane</keyword>
<keyword evidence="3" id="KW-1185">Reference proteome</keyword>
<dbReference type="EMBL" id="JAGFMF010011585">
    <property type="protein sequence ID" value="KAG8519968.1"/>
    <property type="molecule type" value="Genomic_DNA"/>
</dbReference>
<name>A0A8J6DVL4_GALPY</name>
<gene>
    <name evidence="2" type="ORF">J0S82_016775</name>
</gene>
<evidence type="ECO:0000313" key="3">
    <source>
        <dbReference type="Proteomes" id="UP000700334"/>
    </source>
</evidence>